<evidence type="ECO:0000313" key="2">
    <source>
        <dbReference type="EMBL" id="MEQ2262353.1"/>
    </source>
</evidence>
<keyword evidence="3" id="KW-1185">Reference proteome</keyword>
<feature type="region of interest" description="Disordered" evidence="1">
    <location>
        <begin position="153"/>
        <end position="182"/>
    </location>
</feature>
<dbReference type="Proteomes" id="UP001444071">
    <property type="component" value="Unassembled WGS sequence"/>
</dbReference>
<feature type="region of interest" description="Disordered" evidence="1">
    <location>
        <begin position="31"/>
        <end position="81"/>
    </location>
</feature>
<feature type="compositionally biased region" description="Polar residues" evidence="1">
    <location>
        <begin position="44"/>
        <end position="80"/>
    </location>
</feature>
<sequence>MYPDRRILAAVVDGLDTCTFVYPPPPKVMTLPDSNLSPGAAAPTSPSGGSHTSEVQQQLSQNDVGNSDAVSAAAQSTTGPVVSDNVATRLRSSDQLTAPQVEVMGHSLVFRPWTAQDIEAVIKGLLLHIVWGQKTNVCLNCRGREQWRRECPHPSPPLHQNADGGGRATTLPGITMRGGWTS</sequence>
<dbReference type="EMBL" id="JAHRIM010020277">
    <property type="protein sequence ID" value="MEQ2262353.1"/>
    <property type="molecule type" value="Genomic_DNA"/>
</dbReference>
<evidence type="ECO:0000256" key="1">
    <source>
        <dbReference type="SAM" id="MobiDB-lite"/>
    </source>
</evidence>
<accession>A0ABV0VYN0</accession>
<comment type="caution">
    <text evidence="2">The sequence shown here is derived from an EMBL/GenBank/DDBJ whole genome shotgun (WGS) entry which is preliminary data.</text>
</comment>
<evidence type="ECO:0000313" key="3">
    <source>
        <dbReference type="Proteomes" id="UP001444071"/>
    </source>
</evidence>
<organism evidence="2 3">
    <name type="scientific">Xenotaenia resolanae</name>
    <dbReference type="NCBI Taxonomy" id="208358"/>
    <lineage>
        <taxon>Eukaryota</taxon>
        <taxon>Metazoa</taxon>
        <taxon>Chordata</taxon>
        <taxon>Craniata</taxon>
        <taxon>Vertebrata</taxon>
        <taxon>Euteleostomi</taxon>
        <taxon>Actinopterygii</taxon>
        <taxon>Neopterygii</taxon>
        <taxon>Teleostei</taxon>
        <taxon>Neoteleostei</taxon>
        <taxon>Acanthomorphata</taxon>
        <taxon>Ovalentaria</taxon>
        <taxon>Atherinomorphae</taxon>
        <taxon>Cyprinodontiformes</taxon>
        <taxon>Goodeidae</taxon>
        <taxon>Xenotaenia</taxon>
    </lineage>
</organism>
<name>A0ABV0VYN0_9TELE</name>
<reference evidence="2 3" key="1">
    <citation type="submission" date="2021-06" db="EMBL/GenBank/DDBJ databases">
        <authorList>
            <person name="Palmer J.M."/>
        </authorList>
    </citation>
    <scope>NUCLEOTIDE SEQUENCE [LARGE SCALE GENOMIC DNA]</scope>
    <source>
        <strain evidence="2 3">XR_2019</strain>
        <tissue evidence="2">Muscle</tissue>
    </source>
</reference>
<proteinExistence type="predicted"/>
<protein>
    <submittedName>
        <fullName evidence="2">Uncharacterized protein</fullName>
    </submittedName>
</protein>
<gene>
    <name evidence="2" type="ORF">XENORESO_008032</name>
</gene>